<protein>
    <submittedName>
        <fullName evidence="2">Uncharacterized protein</fullName>
    </submittedName>
</protein>
<keyword evidence="1" id="KW-0812">Transmembrane</keyword>
<organism evidence="2 3">
    <name type="scientific">Mycobacterium persicum</name>
    <dbReference type="NCBI Taxonomy" id="1487726"/>
    <lineage>
        <taxon>Bacteria</taxon>
        <taxon>Bacillati</taxon>
        <taxon>Actinomycetota</taxon>
        <taxon>Actinomycetes</taxon>
        <taxon>Mycobacteriales</taxon>
        <taxon>Mycobacteriaceae</taxon>
        <taxon>Mycobacterium</taxon>
    </lineage>
</organism>
<dbReference type="Proteomes" id="UP000271464">
    <property type="component" value="Unassembled WGS sequence"/>
</dbReference>
<accession>A0ABY6RTD9</accession>
<name>A0ABY6RTD9_9MYCO</name>
<dbReference type="EMBL" id="UPHM01000170">
    <property type="protein sequence ID" value="VBA33185.1"/>
    <property type="molecule type" value="Genomic_DNA"/>
</dbReference>
<reference evidence="2 3" key="1">
    <citation type="submission" date="2018-09" db="EMBL/GenBank/DDBJ databases">
        <authorList>
            <person name="Tagini F."/>
        </authorList>
    </citation>
    <scope>NUCLEOTIDE SEQUENCE [LARGE SCALE GENOMIC DNA]</scope>
    <source>
        <strain evidence="2 3">MK4</strain>
    </source>
</reference>
<proteinExistence type="predicted"/>
<comment type="caution">
    <text evidence="2">The sequence shown here is derived from an EMBL/GenBank/DDBJ whole genome shotgun (WGS) entry which is preliminary data.</text>
</comment>
<keyword evidence="1" id="KW-0472">Membrane</keyword>
<evidence type="ECO:0000256" key="1">
    <source>
        <dbReference type="SAM" id="Phobius"/>
    </source>
</evidence>
<gene>
    <name evidence="2" type="ORF">LAUMK4_05899</name>
</gene>
<keyword evidence="1" id="KW-1133">Transmembrane helix</keyword>
<sequence length="192" mass="19986">MTTFLYRGTGTALPSVVPPMLPPPRAAGPSRAMVWGSAAALLVALSAAVITGVAWVSSSTSRANTVVVPWSPPAPSADQIAKARSKTCAAWAVTVPAMDDATNAVAHAPADWNDAATQEALAHEARVILVESAYLRHEMPSETPEAIRSGINDYLAASFDMENATVHRKGTARNEAIGRANAAEAKVNAACR</sequence>
<evidence type="ECO:0000313" key="2">
    <source>
        <dbReference type="EMBL" id="VBA33185.1"/>
    </source>
</evidence>
<feature type="transmembrane region" description="Helical" evidence="1">
    <location>
        <begin position="32"/>
        <end position="56"/>
    </location>
</feature>
<keyword evidence="3" id="KW-1185">Reference proteome</keyword>
<evidence type="ECO:0000313" key="3">
    <source>
        <dbReference type="Proteomes" id="UP000271464"/>
    </source>
</evidence>